<evidence type="ECO:0000313" key="5">
    <source>
        <dbReference type="Proteomes" id="UP000256964"/>
    </source>
</evidence>
<keyword evidence="2" id="KW-1133">Transmembrane helix</keyword>
<organism evidence="4 5">
    <name type="scientific">Lentinus brumalis</name>
    <dbReference type="NCBI Taxonomy" id="2498619"/>
    <lineage>
        <taxon>Eukaryota</taxon>
        <taxon>Fungi</taxon>
        <taxon>Dikarya</taxon>
        <taxon>Basidiomycota</taxon>
        <taxon>Agaricomycotina</taxon>
        <taxon>Agaricomycetes</taxon>
        <taxon>Polyporales</taxon>
        <taxon>Polyporaceae</taxon>
        <taxon>Lentinus</taxon>
    </lineage>
</organism>
<feature type="domain" description="CxC2-like cysteine cluster KDZ transposase-associated" evidence="3">
    <location>
        <begin position="172"/>
        <end position="282"/>
    </location>
</feature>
<feature type="transmembrane region" description="Helical" evidence="2">
    <location>
        <begin position="461"/>
        <end position="482"/>
    </location>
</feature>
<feature type="region of interest" description="Disordered" evidence="1">
    <location>
        <begin position="1"/>
        <end position="24"/>
    </location>
</feature>
<keyword evidence="5" id="KW-1185">Reference proteome</keyword>
<feature type="compositionally biased region" description="Acidic residues" evidence="1">
    <location>
        <begin position="1061"/>
        <end position="1073"/>
    </location>
</feature>
<dbReference type="OrthoDB" id="2750302at2759"/>
<dbReference type="Pfam" id="PF18758">
    <property type="entry name" value="KDZ"/>
    <property type="match status" value="1"/>
</dbReference>
<dbReference type="PANTHER" id="PTHR33096:SF1">
    <property type="entry name" value="CXC1-LIKE CYSTEINE CLUSTER ASSOCIATED WITH KDZ TRANSPOSASES DOMAIN-CONTAINING PROTEIN"/>
    <property type="match status" value="1"/>
</dbReference>
<evidence type="ECO:0000256" key="1">
    <source>
        <dbReference type="SAM" id="MobiDB-lite"/>
    </source>
</evidence>
<dbReference type="STRING" id="139420.A0A371CIN0"/>
<evidence type="ECO:0000313" key="4">
    <source>
        <dbReference type="EMBL" id="RDX40145.1"/>
    </source>
</evidence>
<gene>
    <name evidence="4" type="ORF">OH76DRAFT_1423890</name>
</gene>
<dbReference type="InterPro" id="IPR040521">
    <property type="entry name" value="KDZ"/>
</dbReference>
<keyword evidence="2" id="KW-0812">Transmembrane</keyword>
<feature type="compositionally biased region" description="Low complexity" evidence="1">
    <location>
        <begin position="1049"/>
        <end position="1060"/>
    </location>
</feature>
<dbReference type="InterPro" id="IPR041457">
    <property type="entry name" value="CxC2_KDZ-assoc"/>
</dbReference>
<evidence type="ECO:0000259" key="3">
    <source>
        <dbReference type="Pfam" id="PF18803"/>
    </source>
</evidence>
<evidence type="ECO:0000256" key="2">
    <source>
        <dbReference type="SAM" id="Phobius"/>
    </source>
</evidence>
<dbReference type="Pfam" id="PF18803">
    <property type="entry name" value="CxC2"/>
    <property type="match status" value="1"/>
</dbReference>
<dbReference type="PANTHER" id="PTHR33096">
    <property type="entry name" value="CXC2 DOMAIN-CONTAINING PROTEIN"/>
    <property type="match status" value="1"/>
</dbReference>
<feature type="region of interest" description="Disordered" evidence="1">
    <location>
        <begin position="1048"/>
        <end position="1073"/>
    </location>
</feature>
<feature type="region of interest" description="Disordered" evidence="1">
    <location>
        <begin position="717"/>
        <end position="761"/>
    </location>
</feature>
<reference evidence="4 5" key="1">
    <citation type="journal article" date="2018" name="Biotechnol. Biofuels">
        <title>Integrative visual omics of the white-rot fungus Polyporus brumalis exposes the biotechnological potential of its oxidative enzymes for delignifying raw plant biomass.</title>
        <authorList>
            <person name="Miyauchi S."/>
            <person name="Rancon A."/>
            <person name="Drula E."/>
            <person name="Hage H."/>
            <person name="Chaduli D."/>
            <person name="Favel A."/>
            <person name="Grisel S."/>
            <person name="Henrissat B."/>
            <person name="Herpoel-Gimbert I."/>
            <person name="Ruiz-Duenas F.J."/>
            <person name="Chevret D."/>
            <person name="Hainaut M."/>
            <person name="Lin J."/>
            <person name="Wang M."/>
            <person name="Pangilinan J."/>
            <person name="Lipzen A."/>
            <person name="Lesage-Meessen L."/>
            <person name="Navarro D."/>
            <person name="Riley R."/>
            <person name="Grigoriev I.V."/>
            <person name="Zhou S."/>
            <person name="Raouche S."/>
            <person name="Rosso M.N."/>
        </authorList>
    </citation>
    <scope>NUCLEOTIDE SEQUENCE [LARGE SCALE GENOMIC DNA]</scope>
    <source>
        <strain evidence="4 5">BRFM 1820</strain>
    </source>
</reference>
<dbReference type="AlphaFoldDB" id="A0A371CIN0"/>
<proteinExistence type="predicted"/>
<feature type="compositionally biased region" description="Low complexity" evidence="1">
    <location>
        <begin position="718"/>
        <end position="753"/>
    </location>
</feature>
<name>A0A371CIN0_9APHY</name>
<sequence length="1073" mass="121837">MSASKRPDPPTIAQSRRATKKAKFKTIETPDRIPQNSVVREVDRMSLTSSDKGHVIFKSTRRSIYLTPDDLFSDSALENITNDALETIMQDLPVDEAENAEETVSAKQKRERVEQRASNKVREWIPLRAQTLEELLLYEYGPADITEDLLCPRCRTNKAAEWTGKTYVRASLRDQGLVVQLGHNGSECPNPSQKTRRLVVVDITGIHEVDVRFCECMCPNTRKYEREWVQVFRRGWFPATTHKPATAFTLRLLEAFHETNFQGKISLYDYWRSLERITDNSGTRPTLNRYKQFSHVVRLWRHLVMLKRAGRAHDPAGIEMTEPGSLAVECPACPHPGKNLPVGWESAPAGIRWLYTLFLMLDANFRAKCKARGLDDYELGPGWSYFVEETKYQAHLKRHGAQKEQDNQCSAEHSAIVNVNVKRDGYIASGVGAVLCARHALVRKNGVGDTQNGEKYANMDYLFFSTLIGVIIIILLVSYDIACQWNRNLLSRMASFPVDMWIDLSRTTLRFAIPKKHFRVHGANHSRYSFNFLPFVGRTYGEGIESHWSHMNPVALSAREMSPGVRHEHLNDHWGTSFLKALHEARTMHAKQRRAFQEYSTTFGESVLAQWESMVKTWEGDMSKPDPYEEPTTRLSQNAVRRQLATEEAAEKEAGILPVGLELEEQQRVLGLIKVSPNSDKSAAEFQEKQMVIKRRINLWQAIQDIHMPQVAPLRAGTAAVPSSPQSPSPTLSAPSTTTSTSSMSASSTSSGTLPEASVMPTTPAKAEDIKLFLPSALPASLQKLDSLTSLCEKERRLRLAQLSDALEDIRRLRRVLTGITEFKRLNVSNAGQRANTRIRGLYARFEAKLRRSVLRYRAARLAMEALDASGEWAQRFKELRDEDISGPGREDEASEGRHTMSWIWLASPGPSSESPTNEMNPGEFAESMRVEWMRFRARVERWGEEEQLLVEEMRRVLEYFEHKARWWREQSGRRADVPVKLERALAVYAEKQALVFDGLRTHCASLWVPYLKQLGSLPVWAQPFADHKTAQQRRNMILRQIPMSLLQDESSMSSSSDADSSSDSESDSDGDE</sequence>
<keyword evidence="2" id="KW-0472">Membrane</keyword>
<protein>
    <recommendedName>
        <fullName evidence="3">CxC2-like cysteine cluster KDZ transposase-associated domain-containing protein</fullName>
    </recommendedName>
</protein>
<dbReference type="EMBL" id="KZ857583">
    <property type="protein sequence ID" value="RDX40145.1"/>
    <property type="molecule type" value="Genomic_DNA"/>
</dbReference>
<accession>A0A371CIN0</accession>
<dbReference type="Proteomes" id="UP000256964">
    <property type="component" value="Unassembled WGS sequence"/>
</dbReference>